<dbReference type="PANTHER" id="PTHR22891">
    <property type="entry name" value="EUKARYOTIC TRANSLATION INITIATION FACTOR 2C"/>
    <property type="match status" value="1"/>
</dbReference>
<keyword evidence="8" id="KW-0469">Meiosis</keyword>
<dbReference type="SMART" id="SM00949">
    <property type="entry name" value="PAZ"/>
    <property type="match status" value="1"/>
</dbReference>
<dbReference type="Pfam" id="PF02171">
    <property type="entry name" value="Piwi"/>
    <property type="match status" value="1"/>
</dbReference>
<dbReference type="InterPro" id="IPR003100">
    <property type="entry name" value="PAZ_dom"/>
</dbReference>
<dbReference type="GO" id="GO:0005737">
    <property type="term" value="C:cytoplasm"/>
    <property type="evidence" value="ECO:0007669"/>
    <property type="project" value="UniProtKB-SubCell"/>
</dbReference>
<dbReference type="SMART" id="SM00950">
    <property type="entry name" value="Piwi"/>
    <property type="match status" value="1"/>
</dbReference>
<evidence type="ECO:0000256" key="9">
    <source>
        <dbReference type="ARBA" id="ARBA00038291"/>
    </source>
</evidence>
<dbReference type="Gene3D" id="3.30.420.10">
    <property type="entry name" value="Ribonuclease H-like superfamily/Ribonuclease H"/>
    <property type="match status" value="1"/>
</dbReference>
<evidence type="ECO:0000256" key="8">
    <source>
        <dbReference type="ARBA" id="ARBA00023254"/>
    </source>
</evidence>
<keyword evidence="3" id="KW-0963">Cytoplasm</keyword>
<keyword evidence="6" id="KW-0694">RNA-binding</keyword>
<dbReference type="InterPro" id="IPR012337">
    <property type="entry name" value="RNaseH-like_sf"/>
</dbReference>
<dbReference type="SUPFAM" id="SSF101690">
    <property type="entry name" value="PAZ domain"/>
    <property type="match status" value="1"/>
</dbReference>
<dbReference type="InterPro" id="IPR036397">
    <property type="entry name" value="RNaseH_sf"/>
</dbReference>
<dbReference type="CDD" id="cd02845">
    <property type="entry name" value="PAZ_piwi_like"/>
    <property type="match status" value="1"/>
</dbReference>
<dbReference type="GO" id="GO:0030154">
    <property type="term" value="P:cell differentiation"/>
    <property type="evidence" value="ECO:0007669"/>
    <property type="project" value="UniProtKB-KW"/>
</dbReference>
<dbReference type="Gene3D" id="2.170.260.10">
    <property type="entry name" value="paz domain"/>
    <property type="match status" value="1"/>
</dbReference>
<dbReference type="AlphaFoldDB" id="A0A1W1ELL4"/>
<keyword evidence="7" id="KW-0943">RNA-mediated gene silencing</keyword>
<feature type="domain" description="Piwi" evidence="12">
    <location>
        <begin position="538"/>
        <end position="830"/>
    </location>
</feature>
<evidence type="ECO:0000256" key="2">
    <source>
        <dbReference type="ARBA" id="ARBA00022473"/>
    </source>
</evidence>
<dbReference type="Pfam" id="PF23278">
    <property type="entry name" value="Piwi_N"/>
    <property type="match status" value="1"/>
</dbReference>
<keyword evidence="4" id="KW-0221">Differentiation</keyword>
<evidence type="ECO:0000259" key="12">
    <source>
        <dbReference type="PROSITE" id="PS50822"/>
    </source>
</evidence>
<dbReference type="FunFam" id="3.30.420.10:FF:000014">
    <property type="entry name" value="Piwi-like RNA-mediated gene silencing 1"/>
    <property type="match status" value="1"/>
</dbReference>
<dbReference type="GO" id="GO:0006417">
    <property type="term" value="P:regulation of translation"/>
    <property type="evidence" value="ECO:0007669"/>
    <property type="project" value="UniProtKB-KW"/>
</dbReference>
<dbReference type="Gene3D" id="3.40.50.2300">
    <property type="match status" value="1"/>
</dbReference>
<keyword evidence="2" id="KW-0217">Developmental protein</keyword>
<evidence type="ECO:0000256" key="3">
    <source>
        <dbReference type="ARBA" id="ARBA00022490"/>
    </source>
</evidence>
<dbReference type="RefSeq" id="XP_043928563.1">
    <property type="nucleotide sequence ID" value="XM_044072628.1"/>
</dbReference>
<dbReference type="CDD" id="cd04658">
    <property type="entry name" value="Piwi_piwi-like_Euk"/>
    <property type="match status" value="1"/>
</dbReference>
<evidence type="ECO:0000256" key="1">
    <source>
        <dbReference type="ARBA" id="ARBA00004496"/>
    </source>
</evidence>
<feature type="region of interest" description="Disordered" evidence="10">
    <location>
        <begin position="1"/>
        <end position="47"/>
    </location>
</feature>
<accession>A0A1W1ELL4</accession>
<organism evidence="13">
    <name type="scientific">Protopterus annectens</name>
    <name type="common">African lungfish</name>
    <dbReference type="NCBI Taxonomy" id="7888"/>
    <lineage>
        <taxon>Eukaryota</taxon>
        <taxon>Metazoa</taxon>
        <taxon>Chordata</taxon>
        <taxon>Craniata</taxon>
        <taxon>Vertebrata</taxon>
        <taxon>Euteleostomi</taxon>
        <taxon>Dipnomorpha</taxon>
        <taxon>Ceratodontiformes</taxon>
        <taxon>Lepidosirenoidei</taxon>
        <taxon>Protopteridae</taxon>
        <taxon>Protopterus</taxon>
    </lineage>
</organism>
<dbReference type="EMBL" id="LT674431">
    <property type="protein sequence ID" value="SIP62987.1"/>
    <property type="molecule type" value="mRNA"/>
</dbReference>
<dbReference type="Pfam" id="PF02170">
    <property type="entry name" value="PAZ"/>
    <property type="match status" value="1"/>
</dbReference>
<dbReference type="InterPro" id="IPR003165">
    <property type="entry name" value="Piwi"/>
</dbReference>
<evidence type="ECO:0000256" key="4">
    <source>
        <dbReference type="ARBA" id="ARBA00022782"/>
    </source>
</evidence>
<dbReference type="FunFam" id="2.170.260.10:FF:000003">
    <property type="entry name" value="Piwi-like RNA-mediated gene silencing 2"/>
    <property type="match status" value="1"/>
</dbReference>
<feature type="compositionally biased region" description="Low complexity" evidence="10">
    <location>
        <begin position="34"/>
        <end position="44"/>
    </location>
</feature>
<evidence type="ECO:0000256" key="6">
    <source>
        <dbReference type="ARBA" id="ARBA00022884"/>
    </source>
</evidence>
<proteinExistence type="evidence at transcript level"/>
<dbReference type="OrthoDB" id="445936at2759"/>
<comment type="similarity">
    <text evidence="9">Belongs to the argonaute family. Piwi subfamily.</text>
</comment>
<sequence length="844" mass="95913">MIGRARVKSRQSSSLSESDESRQTDGPGLNHISNGANGINQNGNGRHRATVSAGMQAVSVAERGGMTRRNYFDLGINTRETMAHVKDDKKGSSGTPLKIVSNLFHFDISRDWQLYQYRVVFSPEIESVRLRFALLYSHTDLLGKARAFDGITLFLARKLDNKVTEVTSEKRDGQAVKITITLQHQLPASSPVCVQFFNITFKKVLKMLSMHQVGRHYYNPADPVHIPQHKLVLWPGFSSSLMNYEAGLALSADISHKVLRNDTVLDFMNDLYNRTSDDRRFTETCTKELVGQIVLTRYNNKTYRIEDIDFSVNPTHTFKKAGTEISYVDYYKEQYDVKVHDLGQPMLVSQLKSKLPNKNAEPRMVHILPELCFLTGLSSQAKSDFRLMKDLASETQLTPPCRQQRLLRLVDSIQRNKEACLELENWKMLLGKQVTVTGRVVPSEKILTFDQTCHPATAADWSREIRNVKIIESQPLNDWLMVYSSRNADVAEKLFNCLQKVASGIGFRIEFPRLVQVDEGLSSVFRALSAHIRPDTQLVLCILSSNQKSNYDAIKKFLCLDRPVPSQCVLARTLNKQNMMMSVATKIALQMNCKLGGELWTVEIPLKSLMVIGIDVNRDGLDKRHTVVGFVANTNGRFTRWYSRCVIQTTNVEIGDCLRVCMQGALRCWYEINHSLPNRIVIYRDGVGDGQLQLLVEYEVPQVLSSLQEHSPDYRPKLSVVVVRKRGIPRIFLEDNGKLQNPPLGTVVDSGITRSEWYDFYLVSQVARQGTVNPTYYNVVFDTNGLKPDHMQRLTYKMCHLYYNWPGVIAIPAPCQYAHKLTFLVGQSIHREPSVQLSSKLFYL</sequence>
<keyword evidence="5" id="KW-0810">Translation regulation</keyword>
<dbReference type="GeneID" id="122802841"/>
<evidence type="ECO:0000259" key="11">
    <source>
        <dbReference type="PROSITE" id="PS50821"/>
    </source>
</evidence>
<dbReference type="GO" id="GO:0003723">
    <property type="term" value="F:RNA binding"/>
    <property type="evidence" value="ECO:0007669"/>
    <property type="project" value="UniProtKB-KW"/>
</dbReference>
<dbReference type="InterPro" id="IPR036085">
    <property type="entry name" value="PAZ_dom_sf"/>
</dbReference>
<feature type="domain" description="PAZ" evidence="11">
    <location>
        <begin position="263"/>
        <end position="376"/>
    </location>
</feature>
<protein>
    <submittedName>
        <fullName evidence="13">Piwi Like RNA-Mediated Gene Silencing 4</fullName>
    </submittedName>
</protein>
<dbReference type="PROSITE" id="PS50822">
    <property type="entry name" value="PIWI"/>
    <property type="match status" value="1"/>
</dbReference>
<dbReference type="SUPFAM" id="SSF53098">
    <property type="entry name" value="Ribonuclease H-like"/>
    <property type="match status" value="1"/>
</dbReference>
<dbReference type="GO" id="GO:0031047">
    <property type="term" value="P:regulatory ncRNA-mediated gene silencing"/>
    <property type="evidence" value="ECO:0007669"/>
    <property type="project" value="UniProtKB-KW"/>
</dbReference>
<gene>
    <name evidence="13" type="primary">Piwil4</name>
</gene>
<evidence type="ECO:0000256" key="7">
    <source>
        <dbReference type="ARBA" id="ARBA00023158"/>
    </source>
</evidence>
<evidence type="ECO:0000313" key="13">
    <source>
        <dbReference type="EMBL" id="SIP62987.1"/>
    </source>
</evidence>
<evidence type="ECO:0000256" key="10">
    <source>
        <dbReference type="SAM" id="MobiDB-lite"/>
    </source>
</evidence>
<dbReference type="GO" id="GO:0051321">
    <property type="term" value="P:meiotic cell cycle"/>
    <property type="evidence" value="ECO:0007669"/>
    <property type="project" value="UniProtKB-KW"/>
</dbReference>
<comment type="subcellular location">
    <subcellularLocation>
        <location evidence="1">Cytoplasm</location>
    </subcellularLocation>
</comment>
<dbReference type="PROSITE" id="PS50821">
    <property type="entry name" value="PAZ"/>
    <property type="match status" value="1"/>
</dbReference>
<name>A0A1W1ELL4_PROAN</name>
<reference evidence="13" key="1">
    <citation type="submission" date="2016-12" db="EMBL/GenBank/DDBJ databases">
        <title>The small non-coding RNA processing machinery of two living fossil species, lungfish and coelacanth, gives new insights into the evolution of the Argonaute protein family.</title>
        <authorList>
            <person name="Biscotti M.A."/>
            <person name="Canapa A."/>
            <person name="Forconi M."/>
            <person name="Gerdol M."/>
            <person name="Pallavicini A."/>
            <person name="Schartl M."/>
            <person name="Barucca M."/>
        </authorList>
    </citation>
    <scope>NUCLEOTIDE SEQUENCE</scope>
    <source>
        <tissue evidence="13">Gonad</tissue>
    </source>
</reference>
<evidence type="ECO:0000256" key="5">
    <source>
        <dbReference type="ARBA" id="ARBA00022845"/>
    </source>
</evidence>